<dbReference type="EMBL" id="FONR01000001">
    <property type="protein sequence ID" value="SFE44611.1"/>
    <property type="molecule type" value="Genomic_DNA"/>
</dbReference>
<evidence type="ECO:0000313" key="3">
    <source>
        <dbReference type="Proteomes" id="UP000181942"/>
    </source>
</evidence>
<dbReference type="AlphaFoldDB" id="A0A1I2AKW9"/>
<evidence type="ECO:0000313" key="2">
    <source>
        <dbReference type="EMBL" id="SFE44611.1"/>
    </source>
</evidence>
<name>A0A1I2AKW9_9ACTN</name>
<dbReference type="Proteomes" id="UP000181942">
    <property type="component" value="Unassembled WGS sequence"/>
</dbReference>
<reference evidence="2 3" key="1">
    <citation type="submission" date="2016-10" db="EMBL/GenBank/DDBJ databases">
        <authorList>
            <person name="de Groot N.N."/>
        </authorList>
    </citation>
    <scope>NUCLEOTIDE SEQUENCE [LARGE SCALE GENOMIC DNA]</scope>
    <source>
        <strain evidence="2 3">OK461</strain>
    </source>
</reference>
<evidence type="ECO:0000256" key="1">
    <source>
        <dbReference type="SAM" id="MobiDB-lite"/>
    </source>
</evidence>
<proteinExistence type="predicted"/>
<sequence length="47" mass="5159">MRDVGPVPGPVPEPGSGPRTRLPPWRRAIRERHGDPERLNGTAAAYD</sequence>
<accession>A0A1I2AKW9</accession>
<organism evidence="2 3">
    <name type="scientific">Streptomyces mirabilis</name>
    <dbReference type="NCBI Taxonomy" id="68239"/>
    <lineage>
        <taxon>Bacteria</taxon>
        <taxon>Bacillati</taxon>
        <taxon>Actinomycetota</taxon>
        <taxon>Actinomycetes</taxon>
        <taxon>Kitasatosporales</taxon>
        <taxon>Streptomycetaceae</taxon>
        <taxon>Streptomyces</taxon>
    </lineage>
</organism>
<protein>
    <submittedName>
        <fullName evidence="2">Uncharacterized protein</fullName>
    </submittedName>
</protein>
<gene>
    <name evidence="2" type="ORF">SAMN02787118_101735</name>
</gene>
<feature type="region of interest" description="Disordered" evidence="1">
    <location>
        <begin position="1"/>
        <end position="47"/>
    </location>
</feature>